<name>A0A371JW66_9FLAO</name>
<dbReference type="CDD" id="cd04692">
    <property type="entry name" value="NUDIX_Hydrolase"/>
    <property type="match status" value="1"/>
</dbReference>
<dbReference type="PROSITE" id="PS51462">
    <property type="entry name" value="NUDIX"/>
    <property type="match status" value="1"/>
</dbReference>
<feature type="domain" description="Nudix hydrolase" evidence="2">
    <location>
        <begin position="29"/>
        <end position="176"/>
    </location>
</feature>
<dbReference type="AlphaFoldDB" id="A0A371JW66"/>
<dbReference type="GO" id="GO:0016787">
    <property type="term" value="F:hydrolase activity"/>
    <property type="evidence" value="ECO:0007669"/>
    <property type="project" value="UniProtKB-KW"/>
</dbReference>
<dbReference type="InterPro" id="IPR015797">
    <property type="entry name" value="NUDIX_hydrolase-like_dom_sf"/>
</dbReference>
<comment type="caution">
    <text evidence="3">The sequence shown here is derived from an EMBL/GenBank/DDBJ whole genome shotgun (WGS) entry which is preliminary data.</text>
</comment>
<dbReference type="OrthoDB" id="9786032at2"/>
<dbReference type="InterPro" id="IPR020084">
    <property type="entry name" value="NUDIX_hydrolase_CS"/>
</dbReference>
<dbReference type="PANTHER" id="PTHR10885:SF0">
    <property type="entry name" value="ISOPENTENYL-DIPHOSPHATE DELTA-ISOMERASE"/>
    <property type="match status" value="1"/>
</dbReference>
<dbReference type="InterPro" id="IPR000086">
    <property type="entry name" value="NUDIX_hydrolase_dom"/>
</dbReference>
<keyword evidence="4" id="KW-1185">Reference proteome</keyword>
<organism evidence="3 4">
    <name type="scientific">Flagellimonas nanhaiensis</name>
    <dbReference type="NCBI Taxonomy" id="2292706"/>
    <lineage>
        <taxon>Bacteria</taxon>
        <taxon>Pseudomonadati</taxon>
        <taxon>Bacteroidota</taxon>
        <taxon>Flavobacteriia</taxon>
        <taxon>Flavobacteriales</taxon>
        <taxon>Flavobacteriaceae</taxon>
        <taxon>Flagellimonas</taxon>
    </lineage>
</organism>
<evidence type="ECO:0000256" key="1">
    <source>
        <dbReference type="ARBA" id="ARBA00022801"/>
    </source>
</evidence>
<dbReference type="PROSITE" id="PS00893">
    <property type="entry name" value="NUDIX_BOX"/>
    <property type="match status" value="1"/>
</dbReference>
<accession>A0A371JW66</accession>
<protein>
    <submittedName>
        <fullName evidence="3">NUDIX domain-containing protein</fullName>
    </submittedName>
</protein>
<evidence type="ECO:0000313" key="3">
    <source>
        <dbReference type="EMBL" id="RDY62025.1"/>
    </source>
</evidence>
<keyword evidence="1" id="KW-0378">Hydrolase</keyword>
<evidence type="ECO:0000313" key="4">
    <source>
        <dbReference type="Proteomes" id="UP000261828"/>
    </source>
</evidence>
<evidence type="ECO:0000259" key="2">
    <source>
        <dbReference type="PROSITE" id="PS51462"/>
    </source>
</evidence>
<proteinExistence type="predicted"/>
<dbReference type="PANTHER" id="PTHR10885">
    <property type="entry name" value="ISOPENTENYL-DIPHOSPHATE DELTA-ISOMERASE"/>
    <property type="match status" value="1"/>
</dbReference>
<reference evidence="3 4" key="1">
    <citation type="submission" date="2018-08" db="EMBL/GenBank/DDBJ databases">
        <title>Muricauda nanhaiensis sp. nov., isolated from seawater of the South China Sea.</title>
        <authorList>
            <person name="Dang Y."/>
        </authorList>
    </citation>
    <scope>NUCLEOTIDE SEQUENCE [LARGE SCALE GENOMIC DNA]</scope>
    <source>
        <strain evidence="3 4">SM1704</strain>
    </source>
</reference>
<dbReference type="Gene3D" id="3.90.79.10">
    <property type="entry name" value="Nucleoside Triphosphate Pyrophosphohydrolase"/>
    <property type="match status" value="1"/>
</dbReference>
<gene>
    <name evidence="3" type="ORF">DX873_03720</name>
</gene>
<dbReference type="Proteomes" id="UP000261828">
    <property type="component" value="Unassembled WGS sequence"/>
</dbReference>
<dbReference type="Pfam" id="PF00293">
    <property type="entry name" value="NUDIX"/>
    <property type="match status" value="1"/>
</dbReference>
<dbReference type="EMBL" id="QTJX01000001">
    <property type="protein sequence ID" value="RDY62025.1"/>
    <property type="molecule type" value="Genomic_DNA"/>
</dbReference>
<dbReference type="SUPFAM" id="SSF55811">
    <property type="entry name" value="Nudix"/>
    <property type="match status" value="1"/>
</dbReference>
<sequence length="182" mass="20807">MDELVDILDENGKPTGEFCLKSEAHRKGLFHPTVHVWFYTEQGEILIQQRGKDKATHPLLWDVSVAGHVSSGEKIETAAVREVEEEIGLDITEDDLERIGTFKEIHKISNNFTDAEFHHVFLSELHVPLHDLTKQESEVEALGLIAVRQFAEETLDLVYSAKYVPHGTDYYKSIIQEIKKRL</sequence>